<dbReference type="Pfam" id="PF02129">
    <property type="entry name" value="Peptidase_S15"/>
    <property type="match status" value="1"/>
</dbReference>
<dbReference type="SUPFAM" id="SSF53474">
    <property type="entry name" value="alpha/beta-Hydrolases"/>
    <property type="match status" value="1"/>
</dbReference>
<dbReference type="InterPro" id="IPR008979">
    <property type="entry name" value="Galactose-bd-like_sf"/>
</dbReference>
<feature type="region of interest" description="Disordered" evidence="2">
    <location>
        <begin position="286"/>
        <end position="357"/>
    </location>
</feature>
<accession>W7ISU2</accession>
<evidence type="ECO:0000313" key="4">
    <source>
        <dbReference type="EMBL" id="EWC64000.1"/>
    </source>
</evidence>
<dbReference type="AlphaFoldDB" id="W7ISU2"/>
<dbReference type="STRING" id="909613.UO65_0711"/>
<dbReference type="Pfam" id="PF08530">
    <property type="entry name" value="PepX_C"/>
    <property type="match status" value="1"/>
</dbReference>
<evidence type="ECO:0000256" key="2">
    <source>
        <dbReference type="SAM" id="MobiDB-lite"/>
    </source>
</evidence>
<name>W7ISU2_9PSEU</name>
<sequence length="531" mass="56734">MVAADGTTLLVDHVHPAGPSRGVVVWIRTPYGRGQMASTAKRFARRGADVLIEAARGTDGSGGAFDELGHDPADAPAVLGWLRAQAWFPGVIVTWGLSAIGRAGWSLAGAEVPEWRLAILQDTPSELRDGLVFPGGVFAGAVVLGFVHTVEWQADHPGASLLRGMVASVRGARRSKRVLAELPLGTADERLLGRRSTQFREWLAREGDDGYWERLDLRAGAPGMPDLVHLATGWHDFCLSSTLADHAALRAAGKRVRLVVGPWYHGRGAVDRAYRDDVDAWVDAATRGADPPEGAPVRVHVGGGGGWRDLPDWPPPGHPPTDWHLQPGGGLSTDPAPESPPDRYRYDPADPTPALGGAVENWDGTAGAKDNRPLEARPDVLTFTSAPLRADLDVIGPVTATVHLRSTLDHTDLVLRLCDVAPNGRSTNLCDGARRLRPDDPPADPDGTRVVPVDLVATAHRFRAGHRLRLQVSSGAHPRLVRNTGTGEPQATATTTRPADQEILHDPAHPSVLTLPTAGVAEEHPTAQDHR</sequence>
<evidence type="ECO:0000256" key="1">
    <source>
        <dbReference type="ARBA" id="ARBA00022801"/>
    </source>
</evidence>
<proteinExistence type="predicted"/>
<feature type="domain" description="Xaa-Pro dipeptidyl-peptidase C-terminal" evidence="3">
    <location>
        <begin position="279"/>
        <end position="514"/>
    </location>
</feature>
<evidence type="ECO:0000259" key="3">
    <source>
        <dbReference type="SMART" id="SM00939"/>
    </source>
</evidence>
<keyword evidence="1" id="KW-0378">Hydrolase</keyword>
<dbReference type="GO" id="GO:0008239">
    <property type="term" value="F:dipeptidyl-peptidase activity"/>
    <property type="evidence" value="ECO:0007669"/>
    <property type="project" value="InterPro"/>
</dbReference>
<dbReference type="NCBIfam" id="TIGR00976">
    <property type="entry name" value="CocE_NonD"/>
    <property type="match status" value="1"/>
</dbReference>
<dbReference type="PATRIC" id="fig|909613.9.peg.729"/>
<comment type="caution">
    <text evidence="4">The sequence shown here is derived from an EMBL/GenBank/DDBJ whole genome shotgun (WGS) entry which is preliminary data.</text>
</comment>
<feature type="compositionally biased region" description="Basic and acidic residues" evidence="2">
    <location>
        <begin position="499"/>
        <end position="508"/>
    </location>
</feature>
<organism evidence="4 5">
    <name type="scientific">Actinokineospora spheciospongiae</name>
    <dbReference type="NCBI Taxonomy" id="909613"/>
    <lineage>
        <taxon>Bacteria</taxon>
        <taxon>Bacillati</taxon>
        <taxon>Actinomycetota</taxon>
        <taxon>Actinomycetes</taxon>
        <taxon>Pseudonocardiales</taxon>
        <taxon>Pseudonocardiaceae</taxon>
        <taxon>Actinokineospora</taxon>
    </lineage>
</organism>
<dbReference type="InterPro" id="IPR000383">
    <property type="entry name" value="Xaa-Pro-like_dom"/>
</dbReference>
<evidence type="ECO:0000313" key="5">
    <source>
        <dbReference type="Proteomes" id="UP000019277"/>
    </source>
</evidence>
<dbReference type="Gene3D" id="3.40.50.1820">
    <property type="entry name" value="alpha/beta hydrolase"/>
    <property type="match status" value="1"/>
</dbReference>
<gene>
    <name evidence="4" type="ORF">UO65_0711</name>
</gene>
<dbReference type="Gene3D" id="1.10.3020.10">
    <property type="entry name" value="alpha-amino acid ester hydrolase ( Helical cap domain)"/>
    <property type="match status" value="1"/>
</dbReference>
<dbReference type="InterPro" id="IPR005674">
    <property type="entry name" value="CocE/Ser_esterase"/>
</dbReference>
<dbReference type="SUPFAM" id="SSF49785">
    <property type="entry name" value="Galactose-binding domain-like"/>
    <property type="match status" value="1"/>
</dbReference>
<dbReference type="Proteomes" id="UP000019277">
    <property type="component" value="Unassembled WGS sequence"/>
</dbReference>
<dbReference type="InterPro" id="IPR013736">
    <property type="entry name" value="Xaa-Pro_dipept_C"/>
</dbReference>
<dbReference type="Gene3D" id="2.60.120.260">
    <property type="entry name" value="Galactose-binding domain-like"/>
    <property type="match status" value="1"/>
</dbReference>
<protein>
    <submittedName>
        <fullName evidence="4">X-Pro dipeptidyl-peptidase-like</fullName>
    </submittedName>
</protein>
<reference evidence="4 5" key="1">
    <citation type="journal article" date="2014" name="Genome Announc.">
        <title>Draft Genome Sequence of the Antitrypanosomally Active Sponge-Associated Bacterium Actinokineospora sp. Strain EG49.</title>
        <authorList>
            <person name="Harjes J."/>
            <person name="Ryu T."/>
            <person name="Abdelmohsen U.R."/>
            <person name="Moitinho-Silva L."/>
            <person name="Horn H."/>
            <person name="Ravasi T."/>
            <person name="Hentschel U."/>
        </authorList>
    </citation>
    <scope>NUCLEOTIDE SEQUENCE [LARGE SCALE GENOMIC DNA]</scope>
    <source>
        <strain evidence="4 5">EG49</strain>
    </source>
</reference>
<keyword evidence="5" id="KW-1185">Reference proteome</keyword>
<dbReference type="EMBL" id="AYXG01000027">
    <property type="protein sequence ID" value="EWC64000.1"/>
    <property type="molecule type" value="Genomic_DNA"/>
</dbReference>
<feature type="compositionally biased region" description="Polar residues" evidence="2">
    <location>
        <begin position="483"/>
        <end position="498"/>
    </location>
</feature>
<dbReference type="eggNOG" id="COG2936">
    <property type="taxonomic scope" value="Bacteria"/>
</dbReference>
<dbReference type="SMART" id="SM00939">
    <property type="entry name" value="PepX_C"/>
    <property type="match status" value="1"/>
</dbReference>
<feature type="compositionally biased region" description="Basic and acidic residues" evidence="2">
    <location>
        <begin position="521"/>
        <end position="531"/>
    </location>
</feature>
<dbReference type="InterPro" id="IPR029058">
    <property type="entry name" value="AB_hydrolase_fold"/>
</dbReference>
<feature type="region of interest" description="Disordered" evidence="2">
    <location>
        <begin position="473"/>
        <end position="531"/>
    </location>
</feature>